<sequence>DINRFQAWSIFDQIIKGIEYIHSQKLIHRDLKPSNILFSLDGTVKIGDFGLVSAFGEDKLAKKKKRDDEKIDSIPPIETISSTTDGGGNNELGGTILYMSPEQMHRQPYNQKVDIYAMGIILFELLYPFSTQMERMQAIANVRLENPVFPVDFEHDPSNRNRNQLICRLIRWLLKYDPHDRPRASELRQDTFYQTMLQLEIPHLLSPDNRQQNQTLVNGQDQTPVCQQQQRGRLSSSSPFRRTMSSSALQSFRESDSGDMECAS</sequence>
<evidence type="ECO:0000256" key="2">
    <source>
        <dbReference type="ARBA" id="ARBA00022741"/>
    </source>
</evidence>
<feature type="compositionally biased region" description="Low complexity" evidence="6">
    <location>
        <begin position="227"/>
        <end position="247"/>
    </location>
</feature>
<evidence type="ECO:0000256" key="6">
    <source>
        <dbReference type="SAM" id="MobiDB-lite"/>
    </source>
</evidence>
<dbReference type="PANTHER" id="PTHR11042:SF91">
    <property type="entry name" value="EUKARYOTIC TRANSLATION INITIATION FACTOR 2-ALPHA KINASE"/>
    <property type="match status" value="1"/>
</dbReference>
<comment type="caution">
    <text evidence="8">The sequence shown here is derived from an EMBL/GenBank/DDBJ whole genome shotgun (WGS) entry which is preliminary data.</text>
</comment>
<proteinExistence type="inferred from homology"/>
<keyword evidence="1" id="KW-0808">Transferase</keyword>
<feature type="region of interest" description="Disordered" evidence="6">
    <location>
        <begin position="220"/>
        <end position="264"/>
    </location>
</feature>
<dbReference type="SMART" id="SM00220">
    <property type="entry name" value="S_TKc"/>
    <property type="match status" value="1"/>
</dbReference>
<dbReference type="InterPro" id="IPR011009">
    <property type="entry name" value="Kinase-like_dom_sf"/>
</dbReference>
<evidence type="ECO:0000256" key="1">
    <source>
        <dbReference type="ARBA" id="ARBA00022679"/>
    </source>
</evidence>
<evidence type="ECO:0000256" key="5">
    <source>
        <dbReference type="ARBA" id="ARBA00037982"/>
    </source>
</evidence>
<keyword evidence="3" id="KW-0418">Kinase</keyword>
<dbReference type="GO" id="GO:0005634">
    <property type="term" value="C:nucleus"/>
    <property type="evidence" value="ECO:0007669"/>
    <property type="project" value="TreeGrafter"/>
</dbReference>
<dbReference type="SUPFAM" id="SSF56112">
    <property type="entry name" value="Protein kinase-like (PK-like)"/>
    <property type="match status" value="1"/>
</dbReference>
<protein>
    <recommendedName>
        <fullName evidence="7">Protein kinase domain-containing protein</fullName>
    </recommendedName>
</protein>
<dbReference type="Gene3D" id="1.10.510.10">
    <property type="entry name" value="Transferase(Phosphotransferase) domain 1"/>
    <property type="match status" value="1"/>
</dbReference>
<feature type="domain" description="Protein kinase" evidence="7">
    <location>
        <begin position="1"/>
        <end position="193"/>
    </location>
</feature>
<dbReference type="InterPro" id="IPR000719">
    <property type="entry name" value="Prot_kinase_dom"/>
</dbReference>
<keyword evidence="2" id="KW-0547">Nucleotide-binding</keyword>
<dbReference type="GO" id="GO:0005524">
    <property type="term" value="F:ATP binding"/>
    <property type="evidence" value="ECO:0007669"/>
    <property type="project" value="UniProtKB-KW"/>
</dbReference>
<dbReference type="Proteomes" id="UP000663845">
    <property type="component" value="Unassembled WGS sequence"/>
</dbReference>
<dbReference type="Pfam" id="PF00069">
    <property type="entry name" value="Pkinase"/>
    <property type="match status" value="1"/>
</dbReference>
<feature type="non-terminal residue" evidence="8">
    <location>
        <position position="1"/>
    </location>
</feature>
<dbReference type="GO" id="GO:0004694">
    <property type="term" value="F:eukaryotic translation initiation factor 2alpha kinase activity"/>
    <property type="evidence" value="ECO:0007669"/>
    <property type="project" value="TreeGrafter"/>
</dbReference>
<dbReference type="AlphaFoldDB" id="A0A815WGY2"/>
<reference evidence="8" key="1">
    <citation type="submission" date="2021-02" db="EMBL/GenBank/DDBJ databases">
        <authorList>
            <person name="Nowell W R."/>
        </authorList>
    </citation>
    <scope>NUCLEOTIDE SEQUENCE</scope>
</reference>
<dbReference type="GO" id="GO:0005737">
    <property type="term" value="C:cytoplasm"/>
    <property type="evidence" value="ECO:0007669"/>
    <property type="project" value="TreeGrafter"/>
</dbReference>
<evidence type="ECO:0000256" key="4">
    <source>
        <dbReference type="ARBA" id="ARBA00022840"/>
    </source>
</evidence>
<name>A0A815WGY2_9BILA</name>
<organism evidence="8 9">
    <name type="scientific">Adineta steineri</name>
    <dbReference type="NCBI Taxonomy" id="433720"/>
    <lineage>
        <taxon>Eukaryota</taxon>
        <taxon>Metazoa</taxon>
        <taxon>Spiralia</taxon>
        <taxon>Gnathifera</taxon>
        <taxon>Rotifera</taxon>
        <taxon>Eurotatoria</taxon>
        <taxon>Bdelloidea</taxon>
        <taxon>Adinetida</taxon>
        <taxon>Adinetidae</taxon>
        <taxon>Adineta</taxon>
    </lineage>
</organism>
<evidence type="ECO:0000259" key="7">
    <source>
        <dbReference type="PROSITE" id="PS50011"/>
    </source>
</evidence>
<keyword evidence="4" id="KW-0067">ATP-binding</keyword>
<dbReference type="InterPro" id="IPR050339">
    <property type="entry name" value="CC_SR_Kinase"/>
</dbReference>
<evidence type="ECO:0000313" key="8">
    <source>
        <dbReference type="EMBL" id="CAF1541838.1"/>
    </source>
</evidence>
<evidence type="ECO:0000256" key="3">
    <source>
        <dbReference type="ARBA" id="ARBA00022777"/>
    </source>
</evidence>
<comment type="similarity">
    <text evidence="5">Belongs to the protein kinase superfamily. Ser/Thr protein kinase family. GCN2 subfamily.</text>
</comment>
<dbReference type="PROSITE" id="PS00108">
    <property type="entry name" value="PROTEIN_KINASE_ST"/>
    <property type="match status" value="1"/>
</dbReference>
<dbReference type="PANTHER" id="PTHR11042">
    <property type="entry name" value="EUKARYOTIC TRANSLATION INITIATION FACTOR 2-ALPHA KINASE EIF2-ALPHA KINASE -RELATED"/>
    <property type="match status" value="1"/>
</dbReference>
<gene>
    <name evidence="8" type="ORF">JYZ213_LOCUS45757</name>
</gene>
<evidence type="ECO:0000313" key="9">
    <source>
        <dbReference type="Proteomes" id="UP000663845"/>
    </source>
</evidence>
<dbReference type="EMBL" id="CAJNOG010004477">
    <property type="protein sequence ID" value="CAF1541838.1"/>
    <property type="molecule type" value="Genomic_DNA"/>
</dbReference>
<dbReference type="PROSITE" id="PS50011">
    <property type="entry name" value="PROTEIN_KINASE_DOM"/>
    <property type="match status" value="1"/>
</dbReference>
<accession>A0A815WGY2</accession>
<dbReference type="InterPro" id="IPR008271">
    <property type="entry name" value="Ser/Thr_kinase_AS"/>
</dbReference>